<evidence type="ECO:0000256" key="4">
    <source>
        <dbReference type="SAM" id="MobiDB-lite"/>
    </source>
</evidence>
<feature type="compositionally biased region" description="Low complexity" evidence="4">
    <location>
        <begin position="212"/>
        <end position="230"/>
    </location>
</feature>
<evidence type="ECO:0000313" key="6">
    <source>
        <dbReference type="Proteomes" id="UP001378592"/>
    </source>
</evidence>
<feature type="repeat" description="ANK" evidence="3">
    <location>
        <begin position="658"/>
        <end position="691"/>
    </location>
</feature>
<dbReference type="EMBL" id="JAZDUA010000010">
    <property type="protein sequence ID" value="KAK7873690.1"/>
    <property type="molecule type" value="Genomic_DNA"/>
</dbReference>
<dbReference type="SMART" id="SM00248">
    <property type="entry name" value="ANK"/>
    <property type="match status" value="4"/>
</dbReference>
<feature type="region of interest" description="Disordered" evidence="4">
    <location>
        <begin position="254"/>
        <end position="278"/>
    </location>
</feature>
<sequence>MSQEMAAVAGDRVAEHSAEALGKALQMMAQQLANKQDTMREQTKADMHEEIQKAMRRHEERFLHKLQEALRTQEDQSVRKFQEAVSEMTWKMEEKSEAIRALEWRLEEHMRQVESKFELVEARLALFREGGKVEVAVDRGPLEQLELRMKKLEVNLQKALEFVFIRMKILEGQQEELSSHVAALVLNENCHTPPSENSTPRSSSLNVAQTETYSSQQPESLSSTASSQSSRASTFSKLSSNFSSIFNNMYSSSNATTNASSSPQPPSTLHSSSSTTSGVTASSSTFYFPKISSKFSSIFNLGSNSNSPVNSSSAPNPPQPASTVTNNSSLTRYHSSPKTFSNSSSLPATPSTHRSKPLRIYAPSEPPSDNSLHSTSPSFTAHRSDSSSPIQSLSQTSSISTTPSPPNSPKTTTTTTTSRFRSSSIPNHSSTTNVLPNSLPPITSSSAKTHLKPSPLRPSSLSIFSPASFSPDNPPPSSSCGVPPRPGQPTVATPSHHTSNGDVPPVPHSRSSSLTIPFPASLSLYNPPPTSSSCGAPRPAQPAVITPSRHTSTGGVQTVPHSRSWPASPVEYPRRNTAALPTVPISPERREALGKSLREAARAGNAESALWLLNAGADVNFTTSHGWTPLMDAAYNAHADVVSLLLERGADIRAKTQGARTALHLAACHDRRGRCVFLLLNAGSPVDAKDADGDTPLHCAARLDTEAAARALLAAGANTSARNKRNQRPGDIAGPDMRVLLRE</sequence>
<dbReference type="InterPro" id="IPR036770">
    <property type="entry name" value="Ankyrin_rpt-contain_sf"/>
</dbReference>
<organism evidence="5 6">
    <name type="scientific">Gryllus longicercus</name>
    <dbReference type="NCBI Taxonomy" id="2509291"/>
    <lineage>
        <taxon>Eukaryota</taxon>
        <taxon>Metazoa</taxon>
        <taxon>Ecdysozoa</taxon>
        <taxon>Arthropoda</taxon>
        <taxon>Hexapoda</taxon>
        <taxon>Insecta</taxon>
        <taxon>Pterygota</taxon>
        <taxon>Neoptera</taxon>
        <taxon>Polyneoptera</taxon>
        <taxon>Orthoptera</taxon>
        <taxon>Ensifera</taxon>
        <taxon>Gryllidea</taxon>
        <taxon>Grylloidea</taxon>
        <taxon>Gryllidae</taxon>
        <taxon>Gryllinae</taxon>
        <taxon>Gryllus</taxon>
    </lineage>
</organism>
<proteinExistence type="predicted"/>
<comment type="caution">
    <text evidence="5">The sequence shown here is derived from an EMBL/GenBank/DDBJ whole genome shotgun (WGS) entry which is preliminary data.</text>
</comment>
<feature type="region of interest" description="Disordered" evidence="4">
    <location>
        <begin position="528"/>
        <end position="571"/>
    </location>
</feature>
<evidence type="ECO:0000256" key="2">
    <source>
        <dbReference type="ARBA" id="ARBA00023043"/>
    </source>
</evidence>
<dbReference type="PROSITE" id="PS50297">
    <property type="entry name" value="ANK_REP_REGION"/>
    <property type="match status" value="2"/>
</dbReference>
<feature type="region of interest" description="Disordered" evidence="4">
    <location>
        <begin position="304"/>
        <end position="514"/>
    </location>
</feature>
<dbReference type="PROSITE" id="PS50088">
    <property type="entry name" value="ANK_REPEAT"/>
    <property type="match status" value="3"/>
</dbReference>
<feature type="compositionally biased region" description="Low complexity" evidence="4">
    <location>
        <begin position="452"/>
        <end position="471"/>
    </location>
</feature>
<dbReference type="Gene3D" id="1.25.40.20">
    <property type="entry name" value="Ankyrin repeat-containing domain"/>
    <property type="match status" value="2"/>
</dbReference>
<dbReference type="Pfam" id="PF12796">
    <property type="entry name" value="Ank_2"/>
    <property type="match status" value="2"/>
</dbReference>
<protein>
    <submittedName>
        <fullName evidence="5">Uncharacterized protein</fullName>
    </submittedName>
</protein>
<feature type="compositionally biased region" description="Pro residues" evidence="4">
    <location>
        <begin position="472"/>
        <end position="487"/>
    </location>
</feature>
<evidence type="ECO:0000256" key="1">
    <source>
        <dbReference type="ARBA" id="ARBA00022737"/>
    </source>
</evidence>
<dbReference type="PANTHER" id="PTHR24126">
    <property type="entry name" value="ANKYRIN REPEAT, PH AND SEC7 DOMAIN CONTAINING PROTEIN SECG-RELATED"/>
    <property type="match status" value="1"/>
</dbReference>
<dbReference type="AlphaFoldDB" id="A0AAN9ZHY8"/>
<evidence type="ECO:0000313" key="5">
    <source>
        <dbReference type="EMBL" id="KAK7873690.1"/>
    </source>
</evidence>
<reference evidence="5 6" key="1">
    <citation type="submission" date="2024-03" db="EMBL/GenBank/DDBJ databases">
        <title>The genome assembly and annotation of the cricket Gryllus longicercus Weissman &amp; Gray.</title>
        <authorList>
            <person name="Szrajer S."/>
            <person name="Gray D."/>
            <person name="Ylla G."/>
        </authorList>
    </citation>
    <scope>NUCLEOTIDE SEQUENCE [LARGE SCALE GENOMIC DNA]</scope>
    <source>
        <strain evidence="5">DAG 2021-001</strain>
        <tissue evidence="5">Whole body minus gut</tissue>
    </source>
</reference>
<feature type="compositionally biased region" description="Polar residues" evidence="4">
    <location>
        <begin position="490"/>
        <end position="501"/>
    </location>
</feature>
<keyword evidence="1" id="KW-0677">Repeat</keyword>
<dbReference type="SUPFAM" id="SSF48403">
    <property type="entry name" value="Ankyrin repeat"/>
    <property type="match status" value="1"/>
</dbReference>
<feature type="compositionally biased region" description="Polar residues" evidence="4">
    <location>
        <begin position="427"/>
        <end position="448"/>
    </location>
</feature>
<feature type="compositionally biased region" description="Low complexity" evidence="4">
    <location>
        <begin position="409"/>
        <end position="426"/>
    </location>
</feature>
<gene>
    <name evidence="5" type="ORF">R5R35_013224</name>
</gene>
<feature type="repeat" description="ANK" evidence="3">
    <location>
        <begin position="692"/>
        <end position="724"/>
    </location>
</feature>
<feature type="compositionally biased region" description="Polar residues" evidence="4">
    <location>
        <begin position="367"/>
        <end position="381"/>
    </location>
</feature>
<accession>A0AAN9ZHY8</accession>
<feature type="region of interest" description="Disordered" evidence="4">
    <location>
        <begin position="192"/>
        <end position="230"/>
    </location>
</feature>
<feature type="compositionally biased region" description="Polar residues" evidence="4">
    <location>
        <begin position="323"/>
        <end position="352"/>
    </location>
</feature>
<dbReference type="InterPro" id="IPR002110">
    <property type="entry name" value="Ankyrin_rpt"/>
</dbReference>
<feature type="compositionally biased region" description="Low complexity" evidence="4">
    <location>
        <begin position="386"/>
        <end position="402"/>
    </location>
</feature>
<dbReference type="Proteomes" id="UP001378592">
    <property type="component" value="Unassembled WGS sequence"/>
</dbReference>
<feature type="repeat" description="ANK" evidence="3">
    <location>
        <begin position="625"/>
        <end position="657"/>
    </location>
</feature>
<feature type="compositionally biased region" description="Low complexity" evidence="4">
    <location>
        <begin position="304"/>
        <end position="314"/>
    </location>
</feature>
<feature type="compositionally biased region" description="Polar residues" evidence="4">
    <location>
        <begin position="192"/>
        <end position="211"/>
    </location>
</feature>
<keyword evidence="2 3" id="KW-0040">ANK repeat</keyword>
<feature type="compositionally biased region" description="Polar residues" evidence="4">
    <location>
        <begin position="548"/>
        <end position="561"/>
    </location>
</feature>
<evidence type="ECO:0000256" key="3">
    <source>
        <dbReference type="PROSITE-ProRule" id="PRU00023"/>
    </source>
</evidence>
<name>A0AAN9ZHY8_9ORTH</name>
<keyword evidence="6" id="KW-1185">Reference proteome</keyword>
<dbReference type="PANTHER" id="PTHR24126:SF14">
    <property type="entry name" value="ANK_REP_REGION DOMAIN-CONTAINING PROTEIN"/>
    <property type="match status" value="1"/>
</dbReference>